<name>A0ABZ2MKS5_9MICO</name>
<evidence type="ECO:0008006" key="4">
    <source>
        <dbReference type="Google" id="ProtNLM"/>
    </source>
</evidence>
<evidence type="ECO:0000313" key="2">
    <source>
        <dbReference type="EMBL" id="WXB77662.1"/>
    </source>
</evidence>
<dbReference type="Proteomes" id="UP001382727">
    <property type="component" value="Chromosome"/>
</dbReference>
<keyword evidence="3" id="KW-1185">Reference proteome</keyword>
<feature type="transmembrane region" description="Helical" evidence="1">
    <location>
        <begin position="15"/>
        <end position="38"/>
    </location>
</feature>
<organism evidence="2 3">
    <name type="scientific">Janibacter alittae</name>
    <dbReference type="NCBI Taxonomy" id="3115209"/>
    <lineage>
        <taxon>Bacteria</taxon>
        <taxon>Bacillati</taxon>
        <taxon>Actinomycetota</taxon>
        <taxon>Actinomycetes</taxon>
        <taxon>Micrococcales</taxon>
        <taxon>Intrasporangiaceae</taxon>
        <taxon>Janibacter</taxon>
    </lineage>
</organism>
<evidence type="ECO:0000256" key="1">
    <source>
        <dbReference type="SAM" id="Phobius"/>
    </source>
</evidence>
<keyword evidence="1" id="KW-1133">Transmembrane helix</keyword>
<protein>
    <recommendedName>
        <fullName evidence="4">DUF4829 domain-containing protein</fullName>
    </recommendedName>
</protein>
<gene>
    <name evidence="2" type="ORF">V1351_06205</name>
</gene>
<sequence>MDDPYPPSSRRARHLGTWIAVVVVLVAMVLAAIVYAMVRPEADVQSPSADSSPERVVATYLQAMQVRDRGTMRDIVLDDELVPTWRDVLTDSDPGVTDVTLGELRQVASPTESAGAQWQQAVTVPAQFRVTRSGGGLVEGEESSQEYLLVRDGDDEPWQIAEVGQSSG</sequence>
<keyword evidence="1" id="KW-0472">Membrane</keyword>
<proteinExistence type="predicted"/>
<dbReference type="EMBL" id="CP144913">
    <property type="protein sequence ID" value="WXB77662.1"/>
    <property type="molecule type" value="Genomic_DNA"/>
</dbReference>
<evidence type="ECO:0000313" key="3">
    <source>
        <dbReference type="Proteomes" id="UP001382727"/>
    </source>
</evidence>
<dbReference type="RefSeq" id="WP_338751765.1">
    <property type="nucleotide sequence ID" value="NZ_CP144913.1"/>
</dbReference>
<keyword evidence="1" id="KW-0812">Transmembrane</keyword>
<reference evidence="2 3" key="1">
    <citation type="submission" date="2024-02" db="EMBL/GenBank/DDBJ databases">
        <title>Janibacter sp. nov., isolated from gut of marine sandworm.</title>
        <authorList>
            <person name="Kim B."/>
            <person name="Jun M.O."/>
            <person name="Shin N.-R."/>
        </authorList>
    </citation>
    <scope>NUCLEOTIDE SEQUENCE [LARGE SCALE GENOMIC DNA]</scope>
    <source>
        <strain evidence="2 3">A1S7</strain>
    </source>
</reference>
<accession>A0ABZ2MKS5</accession>